<dbReference type="EMBL" id="QOQW01000036">
    <property type="protein sequence ID" value="RCK75992.1"/>
    <property type="molecule type" value="Genomic_DNA"/>
</dbReference>
<keyword evidence="3" id="KW-0560">Oxidoreductase</keyword>
<dbReference type="Pfam" id="PF00881">
    <property type="entry name" value="Nitroreductase"/>
    <property type="match status" value="2"/>
</dbReference>
<evidence type="ECO:0000313" key="5">
    <source>
        <dbReference type="EMBL" id="RCK75992.1"/>
    </source>
</evidence>
<organism evidence="5 6">
    <name type="scientific">Candidatus Ozemobacter sibiricus</name>
    <dbReference type="NCBI Taxonomy" id="2268124"/>
    <lineage>
        <taxon>Bacteria</taxon>
        <taxon>Candidatus Ozemobacteria</taxon>
        <taxon>Candidatus Ozemobacterales</taxon>
        <taxon>Candidatus Ozemobacteraceae</taxon>
        <taxon>Candidatus Ozemobacter</taxon>
    </lineage>
</organism>
<evidence type="ECO:0000313" key="6">
    <source>
        <dbReference type="Proteomes" id="UP000252355"/>
    </source>
</evidence>
<dbReference type="InterPro" id="IPR050627">
    <property type="entry name" value="Nitroreductase/BluB"/>
</dbReference>
<dbReference type="SUPFAM" id="SSF55469">
    <property type="entry name" value="FMN-dependent nitroreductase-like"/>
    <property type="match status" value="1"/>
</dbReference>
<evidence type="ECO:0000256" key="3">
    <source>
        <dbReference type="ARBA" id="ARBA00023002"/>
    </source>
</evidence>
<keyword evidence="1" id="KW-0285">Flavoprotein</keyword>
<evidence type="ECO:0000256" key="2">
    <source>
        <dbReference type="ARBA" id="ARBA00022643"/>
    </source>
</evidence>
<protein>
    <submittedName>
        <fullName evidence="5">Nitroreductase family protein</fullName>
    </submittedName>
</protein>
<dbReference type="PANTHER" id="PTHR23026">
    <property type="entry name" value="NADPH NITROREDUCTASE"/>
    <property type="match status" value="1"/>
</dbReference>
<keyword evidence="2" id="KW-0288">FMN</keyword>
<evidence type="ECO:0000256" key="1">
    <source>
        <dbReference type="ARBA" id="ARBA00022630"/>
    </source>
</evidence>
<evidence type="ECO:0000259" key="4">
    <source>
        <dbReference type="Pfam" id="PF00881"/>
    </source>
</evidence>
<proteinExistence type="predicted"/>
<dbReference type="InterPro" id="IPR000415">
    <property type="entry name" value="Nitroreductase-like"/>
</dbReference>
<gene>
    <name evidence="5" type="ORF">OZSIB_3339</name>
</gene>
<comment type="caution">
    <text evidence="5">The sequence shown here is derived from an EMBL/GenBank/DDBJ whole genome shotgun (WGS) entry which is preliminary data.</text>
</comment>
<feature type="domain" description="Nitroreductase" evidence="4">
    <location>
        <begin position="65"/>
        <end position="148"/>
    </location>
</feature>
<dbReference type="Gene3D" id="3.40.109.10">
    <property type="entry name" value="NADH Oxidase"/>
    <property type="match status" value="1"/>
</dbReference>
<dbReference type="InterPro" id="IPR029479">
    <property type="entry name" value="Nitroreductase"/>
</dbReference>
<dbReference type="CDD" id="cd02150">
    <property type="entry name" value="nitroreductase"/>
    <property type="match status" value="1"/>
</dbReference>
<dbReference type="GO" id="GO:0016491">
    <property type="term" value="F:oxidoreductase activity"/>
    <property type="evidence" value="ECO:0007669"/>
    <property type="project" value="UniProtKB-KW"/>
</dbReference>
<accession>A0A367ZF23</accession>
<reference evidence="5 6" key="1">
    <citation type="submission" date="2018-05" db="EMBL/GenBank/DDBJ databases">
        <title>A metagenomic window into the 2 km-deep terrestrial subsurface aquifer revealed taxonomically and functionally diverse microbial community comprising novel uncultured bacterial lineages.</title>
        <authorList>
            <person name="Kadnikov V.V."/>
            <person name="Mardanov A.V."/>
            <person name="Beletsky A.V."/>
            <person name="Banks D."/>
            <person name="Pimenov N.V."/>
            <person name="Frank Y.A."/>
            <person name="Karnachuk O.V."/>
            <person name="Ravin N.V."/>
        </authorList>
    </citation>
    <scope>NUCLEOTIDE SEQUENCE [LARGE SCALE GENOMIC DNA]</scope>
    <source>
        <strain evidence="5">BY5</strain>
    </source>
</reference>
<dbReference type="AlphaFoldDB" id="A0A367ZF23"/>
<dbReference type="PANTHER" id="PTHR23026:SF90">
    <property type="entry name" value="IODOTYROSINE DEIODINASE 1"/>
    <property type="match status" value="1"/>
</dbReference>
<sequence length="169" mass="19126">MESVLNLLSRHSVRKFLSTPVEEWRLEFLLKAAMQAPSAGNQMPWEFLVIDDRALLDRLPEVHPYAAMTRTAPMAILVCGDQQREKYQGFWVQDCAAATQNILLAAHGMGLGSVWVGVYPIAERVDALRQLFNVPAHLIPFSLIPVGWPAENRSSPSRFDPSRIKRNRF</sequence>
<dbReference type="Proteomes" id="UP000252355">
    <property type="component" value="Unassembled WGS sequence"/>
</dbReference>
<feature type="domain" description="Nitroreductase" evidence="4">
    <location>
        <begin position="8"/>
        <end position="59"/>
    </location>
</feature>
<name>A0A367ZF23_9BACT</name>